<name>D7G628_ECTSI</name>
<evidence type="ECO:0008006" key="4">
    <source>
        <dbReference type="Google" id="ProtNLM"/>
    </source>
</evidence>
<dbReference type="Gene3D" id="1.10.238.10">
    <property type="entry name" value="EF-hand"/>
    <property type="match status" value="1"/>
</dbReference>
<dbReference type="InterPro" id="IPR011992">
    <property type="entry name" value="EF-hand-dom_pair"/>
</dbReference>
<dbReference type="SMART" id="SM00015">
    <property type="entry name" value="IQ"/>
    <property type="match status" value="3"/>
</dbReference>
<sequence length="813" mass="94531">MLLRRQKRQAIMAELERRIIAAATIQRGWRNYFRWKWMMRDVRLKEQEFKRQGFRREYAQMELAFWWRRVRVKHFKRTVLRQLMVARKAVNVIKARRGADGLILQRSSIARAYRSYMVRTLAVRAKKKAIAMRCRWRRIYLGIKRLPRPEDTARIQMILRRFIRRRKRNKAATDIQRVYRGVQARRIYVVKLARMYTINAINIQRVGRGHIARRGEVRDVLEANHASRVITKALHTYIRNKAFRDMVKETRARRARFERLQREALIRQRAEATLRQAFLMNQEKAAKAIQSRWRRRQANRRREEARLLQVEMDQRLALDKKLRQKKIEELKKLQRSASPAKKVGGVLSALGRKLNKLTAQEDPELATEDHIAIEEDEDDEEERPKSSATTLLGKMRGMTEEEKAENAKQDTDVLANSILNHQTNSNLQVGICGIHVTVGKKEEKAFMEAQDYLKATKQEHMAAVEGDLSGKKQLNVRLWLKMGQGDGVVTDVKIHKAPPNHANSAVAKVRKKEAQLASRMLVGHNRCDLELMCKVLSRTEGPAPAVDDLVFCPNKTGEADLLGRGYERVEPMLKAVGLGKGFLFIHRKTHKTRPKKLDVAKYRLRKSGWFTSRTALLLEKYALSEEELVALHAIFSETDFKGNSTMDVYSFFSEIGEDETQYGHWLLQAVGAGGQQNRDITWDQYLEVVCFFSMFSRREVLRFAFGSLDPGMRGYLDESDFQRFLTAVFQHESGIPGNYNGKAKRGFSRLANSGTQLDFPQFEKLCAQYPRLPHPIYRLQTAIHKHNLGESFWDQKREIFTNARVAVGVEKNY</sequence>
<evidence type="ECO:0000313" key="3">
    <source>
        <dbReference type="Proteomes" id="UP000002630"/>
    </source>
</evidence>
<organism evidence="2 3">
    <name type="scientific">Ectocarpus siliculosus</name>
    <name type="common">Brown alga</name>
    <name type="synonym">Conferva siliculosa</name>
    <dbReference type="NCBI Taxonomy" id="2880"/>
    <lineage>
        <taxon>Eukaryota</taxon>
        <taxon>Sar</taxon>
        <taxon>Stramenopiles</taxon>
        <taxon>Ochrophyta</taxon>
        <taxon>PX clade</taxon>
        <taxon>Phaeophyceae</taxon>
        <taxon>Ectocarpales</taxon>
        <taxon>Ectocarpaceae</taxon>
        <taxon>Ectocarpus</taxon>
    </lineage>
</organism>
<reference evidence="2 3" key="1">
    <citation type="journal article" date="2010" name="Nature">
        <title>The Ectocarpus genome and the independent evolution of multicellularity in brown algae.</title>
        <authorList>
            <person name="Cock J.M."/>
            <person name="Sterck L."/>
            <person name="Rouze P."/>
            <person name="Scornet D."/>
            <person name="Allen A.E."/>
            <person name="Amoutzias G."/>
            <person name="Anthouard V."/>
            <person name="Artiguenave F."/>
            <person name="Aury J.M."/>
            <person name="Badger J.H."/>
            <person name="Beszteri B."/>
            <person name="Billiau K."/>
            <person name="Bonnet E."/>
            <person name="Bothwell J.H."/>
            <person name="Bowler C."/>
            <person name="Boyen C."/>
            <person name="Brownlee C."/>
            <person name="Carrano C.J."/>
            <person name="Charrier B."/>
            <person name="Cho G.Y."/>
            <person name="Coelho S.M."/>
            <person name="Collen J."/>
            <person name="Corre E."/>
            <person name="Da Silva C."/>
            <person name="Delage L."/>
            <person name="Delaroque N."/>
            <person name="Dittami S.M."/>
            <person name="Doulbeau S."/>
            <person name="Elias M."/>
            <person name="Farnham G."/>
            <person name="Gachon C.M."/>
            <person name="Gschloessl B."/>
            <person name="Heesch S."/>
            <person name="Jabbari K."/>
            <person name="Jubin C."/>
            <person name="Kawai H."/>
            <person name="Kimura K."/>
            <person name="Kloareg B."/>
            <person name="Kupper F.C."/>
            <person name="Lang D."/>
            <person name="Le Bail A."/>
            <person name="Leblanc C."/>
            <person name="Lerouge P."/>
            <person name="Lohr M."/>
            <person name="Lopez P.J."/>
            <person name="Martens C."/>
            <person name="Maumus F."/>
            <person name="Michel G."/>
            <person name="Miranda-Saavedra D."/>
            <person name="Morales J."/>
            <person name="Moreau H."/>
            <person name="Motomura T."/>
            <person name="Nagasato C."/>
            <person name="Napoli C.A."/>
            <person name="Nelson D.R."/>
            <person name="Nyvall-Collen P."/>
            <person name="Peters A.F."/>
            <person name="Pommier C."/>
            <person name="Potin P."/>
            <person name="Poulain J."/>
            <person name="Quesneville H."/>
            <person name="Read B."/>
            <person name="Rensing S.A."/>
            <person name="Ritter A."/>
            <person name="Rousvoal S."/>
            <person name="Samanta M."/>
            <person name="Samson G."/>
            <person name="Schroeder D.C."/>
            <person name="Segurens B."/>
            <person name="Strittmatter M."/>
            <person name="Tonon T."/>
            <person name="Tregear J.W."/>
            <person name="Valentin K."/>
            <person name="von Dassow P."/>
            <person name="Yamagishi T."/>
            <person name="Van de Peer Y."/>
            <person name="Wincker P."/>
        </authorList>
    </citation>
    <scope>NUCLEOTIDE SEQUENCE [LARGE SCALE GENOMIC DNA]</scope>
    <source>
        <strain evidence="3">Ec32 / CCAP1310/4</strain>
    </source>
</reference>
<dbReference type="PROSITE" id="PS50096">
    <property type="entry name" value="IQ"/>
    <property type="match status" value="2"/>
</dbReference>
<dbReference type="STRING" id="2880.D7G628"/>
<evidence type="ECO:0000256" key="1">
    <source>
        <dbReference type="SAM" id="MobiDB-lite"/>
    </source>
</evidence>
<dbReference type="EMBL" id="FN649760">
    <property type="protein sequence ID" value="CBJ27437.1"/>
    <property type="molecule type" value="Genomic_DNA"/>
</dbReference>
<accession>D7G628</accession>
<dbReference type="OrthoDB" id="423607at2759"/>
<feature type="region of interest" description="Disordered" evidence="1">
    <location>
        <begin position="373"/>
        <end position="403"/>
    </location>
</feature>
<dbReference type="InterPro" id="IPR000048">
    <property type="entry name" value="IQ_motif_EF-hand-BS"/>
</dbReference>
<evidence type="ECO:0000313" key="2">
    <source>
        <dbReference type="EMBL" id="CBJ27437.1"/>
    </source>
</evidence>
<keyword evidence="3" id="KW-1185">Reference proteome</keyword>
<dbReference type="SUPFAM" id="SSF47473">
    <property type="entry name" value="EF-hand"/>
    <property type="match status" value="1"/>
</dbReference>
<proteinExistence type="predicted"/>
<gene>
    <name evidence="2" type="ORF">Esi_0071_0045</name>
</gene>
<protein>
    <recommendedName>
        <fullName evidence="4">Calmodulin</fullName>
    </recommendedName>
</protein>
<dbReference type="Proteomes" id="UP000002630">
    <property type="component" value="Unassembled WGS sequence"/>
</dbReference>
<dbReference type="Gene3D" id="1.20.5.190">
    <property type="match status" value="1"/>
</dbReference>
<dbReference type="AlphaFoldDB" id="D7G628"/>
<dbReference type="InParanoid" id="D7G628"/>